<dbReference type="InterPro" id="IPR008969">
    <property type="entry name" value="CarboxyPept-like_regulatory"/>
</dbReference>
<evidence type="ECO:0000256" key="2">
    <source>
        <dbReference type="ARBA" id="ARBA00023136"/>
    </source>
</evidence>
<dbReference type="EMBL" id="WOWP01000053">
    <property type="protein sequence ID" value="MUV04720.1"/>
    <property type="molecule type" value="Genomic_DNA"/>
</dbReference>
<evidence type="ECO:0000256" key="1">
    <source>
        <dbReference type="ARBA" id="ARBA00004442"/>
    </source>
</evidence>
<organism evidence="4 5">
    <name type="scientific">Flavobacterium rakeshii</name>
    <dbReference type="NCBI Taxonomy" id="1038845"/>
    <lineage>
        <taxon>Bacteria</taxon>
        <taxon>Pseudomonadati</taxon>
        <taxon>Bacteroidota</taxon>
        <taxon>Flavobacteriia</taxon>
        <taxon>Flavobacteriales</taxon>
        <taxon>Flavobacteriaceae</taxon>
        <taxon>Flavobacterium</taxon>
    </lineage>
</organism>
<evidence type="ECO:0008006" key="6">
    <source>
        <dbReference type="Google" id="ProtNLM"/>
    </source>
</evidence>
<proteinExistence type="predicted"/>
<gene>
    <name evidence="4" type="ORF">GN157_13470</name>
</gene>
<dbReference type="Gene3D" id="2.60.40.1120">
    <property type="entry name" value="Carboxypeptidase-like, regulatory domain"/>
    <property type="match status" value="1"/>
</dbReference>
<accession>A0A6N8HGA8</accession>
<comment type="subcellular location">
    <subcellularLocation>
        <location evidence="1">Cell outer membrane</location>
    </subcellularLocation>
</comment>
<dbReference type="AlphaFoldDB" id="A0A6N8HGA8"/>
<dbReference type="Gene3D" id="2.40.170.20">
    <property type="entry name" value="TonB-dependent receptor, beta-barrel domain"/>
    <property type="match status" value="1"/>
</dbReference>
<dbReference type="Pfam" id="PF13715">
    <property type="entry name" value="CarbopepD_reg_2"/>
    <property type="match status" value="1"/>
</dbReference>
<evidence type="ECO:0000313" key="5">
    <source>
        <dbReference type="Proteomes" id="UP000433945"/>
    </source>
</evidence>
<reference evidence="4 5" key="1">
    <citation type="submission" date="2019-12" db="EMBL/GenBank/DDBJ databases">
        <authorList>
            <person name="Sun J.-Q."/>
        </authorList>
    </citation>
    <scope>NUCLEOTIDE SEQUENCE [LARGE SCALE GENOMIC DNA]</scope>
    <source>
        <strain evidence="4 5">JCM 17928</strain>
    </source>
</reference>
<dbReference type="SUPFAM" id="SSF56935">
    <property type="entry name" value="Porins"/>
    <property type="match status" value="1"/>
</dbReference>
<keyword evidence="2" id="KW-0472">Membrane</keyword>
<evidence type="ECO:0000313" key="4">
    <source>
        <dbReference type="EMBL" id="MUV04720.1"/>
    </source>
</evidence>
<sequence length="887" mass="101733">MGRIRLQHIFIIIIFFFPLFALSQAYIEGSISDTTNVILPGASVVLKNTDGKIITYATTDVKGYYIIKTEAGNYILEANYLGYKKKSCEVVLINGKKQLQNFKLELSSNELKEIVIEHEKPIALRGDTLSFDAKAFSNGTEVVVEDLLRNIPGITVLNDGTINYNNRPIEKVMIDGDDLFNKGYSILTKNMPNKPLDKVQVLKNYSNNRLLKGIEDSDGIALNLTLQDEYKHLWFGNVEVGYGNKDRYIAEANLMHFAKKYKTFLTTSFNNAGLDKAGKVDAMVSNNVDLESIGQEYRAVKVMNLNIGSSQLGEDRIRFNNAETATLSTIFPLSDKLRLKLIGFLGFDEQSFFQQSISVTDFEGTYFENNEINNSSNKLQRSYLNALLTYDISEKQMLKSSTTLNAGKTKYVNDYTFNNRSTKENLETRNTYFDQKTTYTYKWNDRNVALFKAHFLTDRLPQNYGINDYLLGDLFLYENVNSVGNDIKSSRMYGGFQIDFRSKQKNNDLISFVIGYDHNEDNLMTRFSLFTDTSTINPQDFQSDIFYRVGDLYLLNGYTLKFNNFSINGSVNVHQIFNKFENYYTDNKLSTTQTPFIVNPAVSASWQVAPNDVLSASYSHNINNNSLLQVNNSYLFRSSHSFNKGLGYFNQLDESNAGIDYTTKHYLNRYQFSVGLDYSKQNDVISYSSQLEQNSSLSNAFLMQGGNRISAKFSSHYIVRKLKGTVRFGGNLGRLLYYNQFNESDLRKNILYIQTFTLGWTSNFKSSFNFHFSTQWNFSQVKSDNIFRNTSKYSYLDLKYVINENLNIKLKSEHYNFGGLDSYSNYFFTDLSALYSFDNKNTSIGLDGRNLFNTNTFTSYNISDIGYSTNSYRLLPRYVLLTVKFRF</sequence>
<comment type="caution">
    <text evidence="4">The sequence shown here is derived from an EMBL/GenBank/DDBJ whole genome shotgun (WGS) entry which is preliminary data.</text>
</comment>
<name>A0A6N8HGA8_9FLAO</name>
<evidence type="ECO:0000256" key="3">
    <source>
        <dbReference type="ARBA" id="ARBA00023237"/>
    </source>
</evidence>
<keyword evidence="3" id="KW-0998">Cell outer membrane</keyword>
<dbReference type="RefSeq" id="WP_157484037.1">
    <property type="nucleotide sequence ID" value="NZ_WOWP01000053.1"/>
</dbReference>
<dbReference type="GO" id="GO:0009279">
    <property type="term" value="C:cell outer membrane"/>
    <property type="evidence" value="ECO:0007669"/>
    <property type="project" value="UniProtKB-SubCell"/>
</dbReference>
<dbReference type="InterPro" id="IPR036942">
    <property type="entry name" value="Beta-barrel_TonB_sf"/>
</dbReference>
<dbReference type="Proteomes" id="UP000433945">
    <property type="component" value="Unassembled WGS sequence"/>
</dbReference>
<dbReference type="OrthoDB" id="603275at2"/>
<protein>
    <recommendedName>
        <fullName evidence="6">TonB-dependent receptor</fullName>
    </recommendedName>
</protein>
<keyword evidence="5" id="KW-1185">Reference proteome</keyword>
<dbReference type="SUPFAM" id="SSF49464">
    <property type="entry name" value="Carboxypeptidase regulatory domain-like"/>
    <property type="match status" value="1"/>
</dbReference>